<feature type="domain" description="Response regulatory" evidence="2">
    <location>
        <begin position="4"/>
        <end position="119"/>
    </location>
</feature>
<name>A0A370GC44_9BACI</name>
<keyword evidence="1" id="KW-0597">Phosphoprotein</keyword>
<gene>
    <name evidence="3" type="ORF">DFR59_11348</name>
</gene>
<proteinExistence type="predicted"/>
<dbReference type="AlphaFoldDB" id="A0A370GC44"/>
<dbReference type="PANTHER" id="PTHR43228:SF1">
    <property type="entry name" value="TWO-COMPONENT RESPONSE REGULATOR ARR22"/>
    <property type="match status" value="1"/>
</dbReference>
<keyword evidence="4" id="KW-1185">Reference proteome</keyword>
<evidence type="ECO:0000313" key="4">
    <source>
        <dbReference type="Proteomes" id="UP000255326"/>
    </source>
</evidence>
<evidence type="ECO:0000313" key="3">
    <source>
        <dbReference type="EMBL" id="RDI40024.1"/>
    </source>
</evidence>
<evidence type="ECO:0000259" key="2">
    <source>
        <dbReference type="PROSITE" id="PS50110"/>
    </source>
</evidence>
<protein>
    <submittedName>
        <fullName evidence="3">Two-component system chemotaxis response regulator CheY</fullName>
    </submittedName>
</protein>
<dbReference type="PROSITE" id="PS50110">
    <property type="entry name" value="RESPONSE_REGULATORY"/>
    <property type="match status" value="1"/>
</dbReference>
<dbReference type="InterPro" id="IPR001789">
    <property type="entry name" value="Sig_transdc_resp-reg_receiver"/>
</dbReference>
<organism evidence="3 4">
    <name type="scientific">Falsibacillus pallidus</name>
    <dbReference type="NCBI Taxonomy" id="493781"/>
    <lineage>
        <taxon>Bacteria</taxon>
        <taxon>Bacillati</taxon>
        <taxon>Bacillota</taxon>
        <taxon>Bacilli</taxon>
        <taxon>Bacillales</taxon>
        <taxon>Bacillaceae</taxon>
        <taxon>Falsibacillus</taxon>
    </lineage>
</organism>
<evidence type="ECO:0000256" key="1">
    <source>
        <dbReference type="PROSITE-ProRule" id="PRU00169"/>
    </source>
</evidence>
<sequence length="119" mass="13550">MLKTILLAEESNFFRNFVKSKLANTPYRVAAEAVNGHTAVLEYQQCQPDIVLLDNTMEFFNGLYALRQILHMNPEAKIIMCSAIGKKQLMDQAKEFGAKYFIGKPHFEGLIPLLNRLTD</sequence>
<dbReference type="GO" id="GO:0000160">
    <property type="term" value="P:phosphorelay signal transduction system"/>
    <property type="evidence" value="ECO:0007669"/>
    <property type="project" value="InterPro"/>
</dbReference>
<dbReference type="Gene3D" id="3.40.50.2300">
    <property type="match status" value="1"/>
</dbReference>
<accession>A0A370GC44</accession>
<dbReference type="Proteomes" id="UP000255326">
    <property type="component" value="Unassembled WGS sequence"/>
</dbReference>
<dbReference type="Pfam" id="PF00072">
    <property type="entry name" value="Response_reg"/>
    <property type="match status" value="1"/>
</dbReference>
<dbReference type="OrthoDB" id="9790669at2"/>
<dbReference type="InterPro" id="IPR052048">
    <property type="entry name" value="ST_Response_Regulator"/>
</dbReference>
<dbReference type="InterPro" id="IPR011006">
    <property type="entry name" value="CheY-like_superfamily"/>
</dbReference>
<dbReference type="PANTHER" id="PTHR43228">
    <property type="entry name" value="TWO-COMPONENT RESPONSE REGULATOR"/>
    <property type="match status" value="1"/>
</dbReference>
<dbReference type="EMBL" id="QQAY01000013">
    <property type="protein sequence ID" value="RDI40024.1"/>
    <property type="molecule type" value="Genomic_DNA"/>
</dbReference>
<dbReference type="RefSeq" id="WP_114746595.1">
    <property type="nucleotide sequence ID" value="NZ_QQAY01000013.1"/>
</dbReference>
<dbReference type="SMART" id="SM00448">
    <property type="entry name" value="REC"/>
    <property type="match status" value="1"/>
</dbReference>
<feature type="modified residue" description="4-aspartylphosphate" evidence="1">
    <location>
        <position position="54"/>
    </location>
</feature>
<comment type="caution">
    <text evidence="3">The sequence shown here is derived from an EMBL/GenBank/DDBJ whole genome shotgun (WGS) entry which is preliminary data.</text>
</comment>
<dbReference type="SUPFAM" id="SSF52172">
    <property type="entry name" value="CheY-like"/>
    <property type="match status" value="1"/>
</dbReference>
<reference evidence="3 4" key="1">
    <citation type="submission" date="2018-07" db="EMBL/GenBank/DDBJ databases">
        <title>Genomic Encyclopedia of Type Strains, Phase IV (KMG-IV): sequencing the most valuable type-strain genomes for metagenomic binning, comparative biology and taxonomic classification.</title>
        <authorList>
            <person name="Goeker M."/>
        </authorList>
    </citation>
    <scope>NUCLEOTIDE SEQUENCE [LARGE SCALE GENOMIC DNA]</scope>
    <source>
        <strain evidence="3 4">DSM 25281</strain>
    </source>
</reference>